<feature type="region of interest" description="Disordered" evidence="9">
    <location>
        <begin position="272"/>
        <end position="291"/>
    </location>
</feature>
<dbReference type="Proteomes" id="UP001187531">
    <property type="component" value="Unassembled WGS sequence"/>
</dbReference>
<gene>
    <name evidence="11" type="ORF">QYM36_003097</name>
</gene>
<evidence type="ECO:0000256" key="7">
    <source>
        <dbReference type="ARBA" id="ARBA00022807"/>
    </source>
</evidence>
<evidence type="ECO:0000313" key="12">
    <source>
        <dbReference type="Proteomes" id="UP001187531"/>
    </source>
</evidence>
<dbReference type="EMBL" id="JAVRJZ010000005">
    <property type="protein sequence ID" value="KAK2722782.1"/>
    <property type="molecule type" value="Genomic_DNA"/>
</dbReference>
<comment type="catalytic activity">
    <reaction evidence="1">
        <text>Thiol-dependent hydrolysis of ester, thioester, amide, peptide and isopeptide bonds formed by the C-terminal Gly of ubiquitin (a 76-residue protein attached to proteins as an intracellular targeting signal).</text>
        <dbReference type="EC" id="3.4.19.12"/>
    </reaction>
</comment>
<evidence type="ECO:0000256" key="9">
    <source>
        <dbReference type="SAM" id="MobiDB-lite"/>
    </source>
</evidence>
<dbReference type="Pfam" id="PF00443">
    <property type="entry name" value="UCH"/>
    <property type="match status" value="1"/>
</dbReference>
<dbReference type="InterPro" id="IPR028889">
    <property type="entry name" value="USP"/>
</dbReference>
<evidence type="ECO:0000256" key="4">
    <source>
        <dbReference type="ARBA" id="ARBA00022670"/>
    </source>
</evidence>
<sequence length="635" mass="72179">KENRVFQYRINKVHGYEIGGLTFSDLPAVISYYKKTQSLDTKLRKPPFDFDGLRRTEKNVAKSDLISSNLETPQSTRVGEDVHARQELYASRLAQLIAAIDQIHKEELESMIRKLEEETASLQAEYEILRGHQSPSLSLSSTSDANQSLNRIVLTTYIEREMLAEAQILRQPKARLEARMNILKEDNKQLRAQLARLRKPLDKLQASIVLNNCKDSEYVLLQERETECIQFEENFDGFLSRRFDKREGTEITDTIESKCVNSWKPPRKVKSLARFSNSSPQSTEHEDEEISSEIKVHLNNYALVHDGLNLHPRGLLNKGNYCYINAVLQGLMGCPPFYNMIRAIEPIVKMKDTSAKPTPVMETLVSFVNEFVTLPPPISPNPKAKESMKPSTKISHGLPFEPSMVYSLMQTFNAFKEIGRQEDAEELLTVLLNALNDEMIELVKPVSKLVQNSIDKPIENGNVEEPEEWHVIGPTNKGTLTRLATICRTPVGDLFLGQMRSVLRTEKGMCTATLQPFLTLQLDIQNEKVNTVNEALDMLVVKEPLVGYIDPKSKKEIRASRQTTLEALPPILMLHLKYFLYDKHGGCQKLMKRIDFPLELEITRVGALSRILETSASKITVLCYYDKLVDQDIGS</sequence>
<dbReference type="InterPro" id="IPR050164">
    <property type="entry name" value="Peptidase_C19"/>
</dbReference>
<feature type="coiled-coil region" evidence="8">
    <location>
        <begin position="98"/>
        <end position="132"/>
    </location>
</feature>
<keyword evidence="8" id="KW-0175">Coiled coil</keyword>
<feature type="coiled-coil region" evidence="8">
    <location>
        <begin position="173"/>
        <end position="207"/>
    </location>
</feature>
<dbReference type="GO" id="GO:0004843">
    <property type="term" value="F:cysteine-type deubiquitinase activity"/>
    <property type="evidence" value="ECO:0007669"/>
    <property type="project" value="UniProtKB-EC"/>
</dbReference>
<proteinExistence type="inferred from homology"/>
<dbReference type="PANTHER" id="PTHR24006:SF687">
    <property type="entry name" value="UBIQUITIN CARBOXYL-TERMINAL HYDROLASE 10"/>
    <property type="match status" value="1"/>
</dbReference>
<dbReference type="GO" id="GO:0006508">
    <property type="term" value="P:proteolysis"/>
    <property type="evidence" value="ECO:0007669"/>
    <property type="project" value="UniProtKB-KW"/>
</dbReference>
<dbReference type="InterPro" id="IPR018200">
    <property type="entry name" value="USP_CS"/>
</dbReference>
<evidence type="ECO:0000256" key="2">
    <source>
        <dbReference type="ARBA" id="ARBA00005427"/>
    </source>
</evidence>
<evidence type="ECO:0000256" key="5">
    <source>
        <dbReference type="ARBA" id="ARBA00022786"/>
    </source>
</evidence>
<feature type="domain" description="USP" evidence="10">
    <location>
        <begin position="313"/>
        <end position="635"/>
    </location>
</feature>
<evidence type="ECO:0000256" key="8">
    <source>
        <dbReference type="SAM" id="Coils"/>
    </source>
</evidence>
<dbReference type="InterPro" id="IPR038765">
    <property type="entry name" value="Papain-like_cys_pep_sf"/>
</dbReference>
<dbReference type="EC" id="3.4.19.12" evidence="3"/>
<keyword evidence="12" id="KW-1185">Reference proteome</keyword>
<dbReference type="InterPro" id="IPR001394">
    <property type="entry name" value="Peptidase_C19_UCH"/>
</dbReference>
<accession>A0AA88IJE4</accession>
<name>A0AA88IJE4_ARTSF</name>
<comment type="similarity">
    <text evidence="2">Belongs to the peptidase C19 family. USP10 subfamily.</text>
</comment>
<evidence type="ECO:0000313" key="11">
    <source>
        <dbReference type="EMBL" id="KAK2722782.1"/>
    </source>
</evidence>
<evidence type="ECO:0000259" key="10">
    <source>
        <dbReference type="PROSITE" id="PS50235"/>
    </source>
</evidence>
<evidence type="ECO:0000256" key="1">
    <source>
        <dbReference type="ARBA" id="ARBA00000707"/>
    </source>
</evidence>
<dbReference type="GO" id="GO:0005829">
    <property type="term" value="C:cytosol"/>
    <property type="evidence" value="ECO:0007669"/>
    <property type="project" value="TreeGrafter"/>
</dbReference>
<organism evidence="11 12">
    <name type="scientific">Artemia franciscana</name>
    <name type="common">Brine shrimp</name>
    <name type="synonym">Artemia sanfranciscana</name>
    <dbReference type="NCBI Taxonomy" id="6661"/>
    <lineage>
        <taxon>Eukaryota</taxon>
        <taxon>Metazoa</taxon>
        <taxon>Ecdysozoa</taxon>
        <taxon>Arthropoda</taxon>
        <taxon>Crustacea</taxon>
        <taxon>Branchiopoda</taxon>
        <taxon>Anostraca</taxon>
        <taxon>Artemiidae</taxon>
        <taxon>Artemia</taxon>
    </lineage>
</organism>
<comment type="caution">
    <text evidence="11">The sequence shown here is derived from an EMBL/GenBank/DDBJ whole genome shotgun (WGS) entry which is preliminary data.</text>
</comment>
<dbReference type="SUPFAM" id="SSF54001">
    <property type="entry name" value="Cysteine proteinases"/>
    <property type="match status" value="1"/>
</dbReference>
<keyword evidence="4" id="KW-0645">Protease</keyword>
<protein>
    <recommendedName>
        <fullName evidence="3">ubiquitinyl hydrolase 1</fullName>
        <ecNumber evidence="3">3.4.19.12</ecNumber>
    </recommendedName>
</protein>
<keyword evidence="5" id="KW-0833">Ubl conjugation pathway</keyword>
<dbReference type="PROSITE" id="PS00972">
    <property type="entry name" value="USP_1"/>
    <property type="match status" value="1"/>
</dbReference>
<dbReference type="GO" id="GO:0010506">
    <property type="term" value="P:regulation of autophagy"/>
    <property type="evidence" value="ECO:0007669"/>
    <property type="project" value="TreeGrafter"/>
</dbReference>
<keyword evidence="7" id="KW-0788">Thiol protease</keyword>
<reference evidence="11" key="1">
    <citation type="submission" date="2023-07" db="EMBL/GenBank/DDBJ databases">
        <title>Chromosome-level genome assembly of Artemia franciscana.</title>
        <authorList>
            <person name="Jo E."/>
        </authorList>
    </citation>
    <scope>NUCLEOTIDE SEQUENCE</scope>
    <source>
        <tissue evidence="11">Whole body</tissue>
    </source>
</reference>
<dbReference type="GO" id="GO:0005634">
    <property type="term" value="C:nucleus"/>
    <property type="evidence" value="ECO:0007669"/>
    <property type="project" value="TreeGrafter"/>
</dbReference>
<feature type="non-terminal residue" evidence="11">
    <location>
        <position position="635"/>
    </location>
</feature>
<dbReference type="GO" id="GO:0030330">
    <property type="term" value="P:DNA damage response, signal transduction by p53 class mediator"/>
    <property type="evidence" value="ECO:0007669"/>
    <property type="project" value="TreeGrafter"/>
</dbReference>
<dbReference type="PANTHER" id="PTHR24006">
    <property type="entry name" value="UBIQUITIN CARBOXYL-TERMINAL HYDROLASE"/>
    <property type="match status" value="1"/>
</dbReference>
<dbReference type="AlphaFoldDB" id="A0AA88IJE4"/>
<dbReference type="PROSITE" id="PS50235">
    <property type="entry name" value="USP_3"/>
    <property type="match status" value="1"/>
</dbReference>
<keyword evidence="6" id="KW-0378">Hydrolase</keyword>
<evidence type="ECO:0000256" key="6">
    <source>
        <dbReference type="ARBA" id="ARBA00022801"/>
    </source>
</evidence>
<dbReference type="GO" id="GO:0016579">
    <property type="term" value="P:protein deubiquitination"/>
    <property type="evidence" value="ECO:0007669"/>
    <property type="project" value="InterPro"/>
</dbReference>
<dbReference type="Gene3D" id="3.90.70.10">
    <property type="entry name" value="Cysteine proteinases"/>
    <property type="match status" value="1"/>
</dbReference>
<evidence type="ECO:0000256" key="3">
    <source>
        <dbReference type="ARBA" id="ARBA00012759"/>
    </source>
</evidence>